<keyword evidence="1" id="KW-0472">Membrane</keyword>
<name>A0A7I7PK09_9MYCO</name>
<dbReference type="RefSeq" id="WP_139797770.1">
    <property type="nucleotide sequence ID" value="NZ_AP022583.1"/>
</dbReference>
<dbReference type="AlphaFoldDB" id="A0A7I7PK09"/>
<dbReference type="OrthoDB" id="4750521at2"/>
<accession>A0A7I7PK09</accession>
<keyword evidence="1" id="KW-0812">Transmembrane</keyword>
<dbReference type="KEGG" id="mnv:MNVI_41870"/>
<keyword evidence="1" id="KW-1133">Transmembrane helix</keyword>
<feature type="transmembrane region" description="Helical" evidence="1">
    <location>
        <begin position="21"/>
        <end position="42"/>
    </location>
</feature>
<sequence>MRISATQSRVAARHVEEDSMLWVAVALLITGVVVFTAGFVLFTNGVGVAPHNRTQGDPTGVKRAASRVSWGDLFRRVPGSVNVMINKQAERSEKLAASGSLLVLIGIVALGVAVLAFIAALL</sequence>
<proteinExistence type="predicted"/>
<protein>
    <submittedName>
        <fullName evidence="2">Uncharacterized protein</fullName>
    </submittedName>
</protein>
<reference evidence="2 3" key="1">
    <citation type="journal article" date="2019" name="Emerg. Microbes Infect.">
        <title>Comprehensive subspecies identification of 175 nontuberculous mycobacteria species based on 7547 genomic profiles.</title>
        <authorList>
            <person name="Matsumoto Y."/>
            <person name="Kinjo T."/>
            <person name="Motooka D."/>
            <person name="Nabeya D."/>
            <person name="Jung N."/>
            <person name="Uechi K."/>
            <person name="Horii T."/>
            <person name="Iida T."/>
            <person name="Fujita J."/>
            <person name="Nakamura S."/>
        </authorList>
    </citation>
    <scope>NUCLEOTIDE SEQUENCE [LARGE SCALE GENOMIC DNA]</scope>
    <source>
        <strain evidence="2 3">JCM 16367</strain>
    </source>
</reference>
<evidence type="ECO:0000313" key="2">
    <source>
        <dbReference type="EMBL" id="BBY08869.1"/>
    </source>
</evidence>
<feature type="transmembrane region" description="Helical" evidence="1">
    <location>
        <begin position="101"/>
        <end position="121"/>
    </location>
</feature>
<dbReference type="EMBL" id="AP022583">
    <property type="protein sequence ID" value="BBY08869.1"/>
    <property type="molecule type" value="Genomic_DNA"/>
</dbReference>
<gene>
    <name evidence="2" type="ORF">MNVI_41870</name>
</gene>
<dbReference type="Proteomes" id="UP000466894">
    <property type="component" value="Chromosome"/>
</dbReference>
<organism evidence="2 3">
    <name type="scientific">Mycobacterium noviomagense</name>
    <dbReference type="NCBI Taxonomy" id="459858"/>
    <lineage>
        <taxon>Bacteria</taxon>
        <taxon>Bacillati</taxon>
        <taxon>Actinomycetota</taxon>
        <taxon>Actinomycetes</taxon>
        <taxon>Mycobacteriales</taxon>
        <taxon>Mycobacteriaceae</taxon>
        <taxon>Mycobacterium</taxon>
    </lineage>
</organism>
<evidence type="ECO:0000256" key="1">
    <source>
        <dbReference type="SAM" id="Phobius"/>
    </source>
</evidence>
<evidence type="ECO:0000313" key="3">
    <source>
        <dbReference type="Proteomes" id="UP000466894"/>
    </source>
</evidence>